<dbReference type="Pfam" id="PF10593">
    <property type="entry name" value="Z1"/>
    <property type="match status" value="1"/>
</dbReference>
<keyword evidence="2" id="KW-0540">Nuclease</keyword>
<accession>A0A653V8P1</accession>
<evidence type="ECO:0000259" key="1">
    <source>
        <dbReference type="Pfam" id="PF10593"/>
    </source>
</evidence>
<name>A0A653V8P1_BACMY</name>
<evidence type="ECO:0000313" key="2">
    <source>
        <dbReference type="EMBL" id="VXC02525.1"/>
    </source>
</evidence>
<dbReference type="InterPro" id="IPR018310">
    <property type="entry name" value="Put_endonuclease_Z1-dom"/>
</dbReference>
<proteinExistence type="predicted"/>
<dbReference type="Proteomes" id="UP000437562">
    <property type="component" value="Unassembled WGS sequence"/>
</dbReference>
<evidence type="ECO:0000313" key="3">
    <source>
        <dbReference type="Proteomes" id="UP000437562"/>
    </source>
</evidence>
<dbReference type="EMBL" id="CABWMC010000012">
    <property type="protein sequence ID" value="VXC02525.1"/>
    <property type="molecule type" value="Genomic_DNA"/>
</dbReference>
<keyword evidence="2" id="KW-0378">Hydrolase</keyword>
<feature type="domain" description="Putative endonuclease Z1" evidence="1">
    <location>
        <begin position="436"/>
        <end position="660"/>
    </location>
</feature>
<protein>
    <submittedName>
        <fullName evidence="2">Endonuclease</fullName>
    </submittedName>
</protein>
<sequence>MNMPITGEINRNVMFDQVKEKIVENLIKENVLQEETIVKKIEEWKKVIELTPPGILKTILGIEDENQICSLTDREWKYLQKELEMSFIVRISTGILVTGEKQRTRRDLSWWTSKKKLESDKYYSNNYMSYVKKSLPPEVLNTIDEDTNAVMNNLADPDLDEFAIYGMVVGHVQSGKTSNYASLICKAADAGYRFIVVIAGAQNNLRDQTQKRLDEVFIGSNFQGVGQLPEFKREKMPDSLTNADNDFKIETAKARSTTNFENMQLPILVVIKKHTKPLSNLLEWLDKHYKNQVDKAMLVIDDESDYASINTKGEEDPTVINEKIRLLLQKFKKRAYVAYTATPYANIFIDHEAKNDEIGKDLFPRDFIYALDAPTNYFGAEKIFGQEDKKYVVEIPDHEAVYELDKNVHYDSNTMPFVIKHKKEYAEELKRLPETLKDAIRLFLINIAIRNLRNQKKHNSMLIHISRLTDVHIKVKQLVEIYFGLLAEDVKAYGALANPYRQSIHLQAIKETFRERLQNIEFEFETVLTEICKIIDSVLIVDVHQRAKTPLAYRNDIQSNVIVIGGLSLSRGFTLEGLSVSYFLRTTIYYDTLMQMGRWFGYRIGYEDICRIYLTNDLCNKFGFIIDATNDLINRLKSMRQENLTPEDFGLAVQLHPDSLLQVTARNKSKNTEDMYLKMNLDGQIKETRWISNLQEDLDANEILLHETVQALQKGGFEHLENNKSLVWKNVDKTLIQSFVNNYHLYKNDPLGIKSRMPIDFIKKYIQDSKLDWDVVLFNGNGSTEFKDGSIEIQRQFRSVTKKQSYFEVANRQLSRANPEKIIMPSNFKGLNSYEMRQKLVKPLLMLHALELKDKSDKVYSAVGFGISFPILEITKFDSSVKVKINNVYRRQLEEAYKDEVGEDIEYYE</sequence>
<dbReference type="GO" id="GO:0004519">
    <property type="term" value="F:endonuclease activity"/>
    <property type="evidence" value="ECO:0007669"/>
    <property type="project" value="UniProtKB-KW"/>
</dbReference>
<dbReference type="AlphaFoldDB" id="A0A653V8P1"/>
<keyword evidence="2" id="KW-0255">Endonuclease</keyword>
<reference evidence="2 3" key="1">
    <citation type="submission" date="2019-10" db="EMBL/GenBank/DDBJ databases">
        <authorList>
            <person name="Karimi E."/>
        </authorList>
    </citation>
    <scope>NUCLEOTIDE SEQUENCE [LARGE SCALE GENOMIC DNA]</scope>
    <source>
        <strain evidence="2">Bacillus sp. 71</strain>
    </source>
</reference>
<organism evidence="2 3">
    <name type="scientific">Bacillus mycoides</name>
    <dbReference type="NCBI Taxonomy" id="1405"/>
    <lineage>
        <taxon>Bacteria</taxon>
        <taxon>Bacillati</taxon>
        <taxon>Bacillota</taxon>
        <taxon>Bacilli</taxon>
        <taxon>Bacillales</taxon>
        <taxon>Bacillaceae</taxon>
        <taxon>Bacillus</taxon>
        <taxon>Bacillus cereus group</taxon>
    </lineage>
</organism>
<gene>
    <name evidence="2" type="ORF">BACI71_20083</name>
</gene>